<reference evidence="2 3" key="1">
    <citation type="journal article" date="2018" name="Evol. Lett.">
        <title>Horizontal gene cluster transfer increased hallucinogenic mushroom diversity.</title>
        <authorList>
            <person name="Reynolds H.T."/>
            <person name="Vijayakumar V."/>
            <person name="Gluck-Thaler E."/>
            <person name="Korotkin H.B."/>
            <person name="Matheny P.B."/>
            <person name="Slot J.C."/>
        </authorList>
    </citation>
    <scope>NUCLEOTIDE SEQUENCE [LARGE SCALE GENOMIC DNA]</scope>
    <source>
        <strain evidence="2 3">2631</strain>
    </source>
</reference>
<protein>
    <submittedName>
        <fullName evidence="2">Uncharacterized protein</fullName>
    </submittedName>
</protein>
<feature type="transmembrane region" description="Helical" evidence="1">
    <location>
        <begin position="274"/>
        <end position="298"/>
    </location>
</feature>
<feature type="transmembrane region" description="Helical" evidence="1">
    <location>
        <begin position="20"/>
        <end position="37"/>
    </location>
</feature>
<dbReference type="OrthoDB" id="2638860at2759"/>
<feature type="transmembrane region" description="Helical" evidence="1">
    <location>
        <begin position="181"/>
        <end position="202"/>
    </location>
</feature>
<sequence>MDQAQEDPLFPSESVYEQRLMSYVAVGLAVAALYDHYMELSHWPGELWWLFGIVIFRISSMFHHSRTIIIVLSTAFFTEVLSTTLIQALSTPSGYSNTEILIFERVLSRDAVGSQPFPLCATPLSAWWSNIFWVIVILYEIFLLSLSIFKAVQTRREVFALQKHSLTEGPSIMYILQRDSIIFPFASLAVCVANFIGSVYFSIFISQISLSVACFATHILGSRLILNLREAYYRPFDHEYSQAHSTPITFTRQPVQARRIVIFRLSSMFHHSRTIITFLSVAFSLQMLSTCLIQALSYPSGYSSTGPQTFPLCAPPSSAWWSNLFWVVVIVYELSLLGLSVFRGVQTRREVMDLRKLSLTGNPSIMFILLRDSILFPFVALAVCVANFMGSLYFSVSLLQNLSAVFFLAQMSLSVACFATHILGSRLILNLREAYYRPFDHEYSQAYETPIAFSRELAQANHEPTSEASPA</sequence>
<accession>A0A409WIX2</accession>
<evidence type="ECO:0000313" key="2">
    <source>
        <dbReference type="EMBL" id="PPQ78463.1"/>
    </source>
</evidence>
<keyword evidence="3" id="KW-1185">Reference proteome</keyword>
<comment type="caution">
    <text evidence="2">The sequence shown here is derived from an EMBL/GenBank/DDBJ whole genome shotgun (WGS) entry which is preliminary data.</text>
</comment>
<name>A0A409WIX2_PSICY</name>
<dbReference type="Proteomes" id="UP000283269">
    <property type="component" value="Unassembled WGS sequence"/>
</dbReference>
<feature type="transmembrane region" description="Helical" evidence="1">
    <location>
        <begin position="67"/>
        <end position="89"/>
    </location>
</feature>
<dbReference type="InParanoid" id="A0A409WIX2"/>
<organism evidence="2 3">
    <name type="scientific">Psilocybe cyanescens</name>
    <dbReference type="NCBI Taxonomy" id="93625"/>
    <lineage>
        <taxon>Eukaryota</taxon>
        <taxon>Fungi</taxon>
        <taxon>Dikarya</taxon>
        <taxon>Basidiomycota</taxon>
        <taxon>Agaricomycotina</taxon>
        <taxon>Agaricomycetes</taxon>
        <taxon>Agaricomycetidae</taxon>
        <taxon>Agaricales</taxon>
        <taxon>Agaricineae</taxon>
        <taxon>Strophariaceae</taxon>
        <taxon>Psilocybe</taxon>
    </lineage>
</organism>
<feature type="transmembrane region" description="Helical" evidence="1">
    <location>
        <begin position="402"/>
        <end position="423"/>
    </location>
</feature>
<feature type="transmembrane region" description="Helical" evidence="1">
    <location>
        <begin position="318"/>
        <end position="342"/>
    </location>
</feature>
<feature type="transmembrane region" description="Helical" evidence="1">
    <location>
        <begin position="374"/>
        <end position="396"/>
    </location>
</feature>
<keyword evidence="1" id="KW-0472">Membrane</keyword>
<evidence type="ECO:0000256" key="1">
    <source>
        <dbReference type="SAM" id="Phobius"/>
    </source>
</evidence>
<feature type="transmembrane region" description="Helical" evidence="1">
    <location>
        <begin position="131"/>
        <end position="149"/>
    </location>
</feature>
<feature type="transmembrane region" description="Helical" evidence="1">
    <location>
        <begin position="43"/>
        <end position="60"/>
    </location>
</feature>
<keyword evidence="1" id="KW-1133">Transmembrane helix</keyword>
<feature type="transmembrane region" description="Helical" evidence="1">
    <location>
        <begin position="208"/>
        <end position="226"/>
    </location>
</feature>
<dbReference type="EMBL" id="NHYD01003417">
    <property type="protein sequence ID" value="PPQ78463.1"/>
    <property type="molecule type" value="Genomic_DNA"/>
</dbReference>
<proteinExistence type="predicted"/>
<gene>
    <name evidence="2" type="ORF">CVT25_011858</name>
</gene>
<evidence type="ECO:0000313" key="3">
    <source>
        <dbReference type="Proteomes" id="UP000283269"/>
    </source>
</evidence>
<dbReference type="AlphaFoldDB" id="A0A409WIX2"/>
<keyword evidence="1" id="KW-0812">Transmembrane</keyword>